<dbReference type="SUPFAM" id="SSF51556">
    <property type="entry name" value="Metallo-dependent hydrolases"/>
    <property type="match status" value="1"/>
</dbReference>
<evidence type="ECO:0000259" key="1">
    <source>
        <dbReference type="Pfam" id="PF04909"/>
    </source>
</evidence>
<name>A0A0X8E3Q0_9MICO</name>
<gene>
    <name evidence="2" type="ORF">AWU67_10145</name>
</gene>
<dbReference type="GO" id="GO:0016787">
    <property type="term" value="F:hydrolase activity"/>
    <property type="evidence" value="ECO:0007669"/>
    <property type="project" value="InterPro"/>
</dbReference>
<dbReference type="InterPro" id="IPR032466">
    <property type="entry name" value="Metal_Hydrolase"/>
</dbReference>
<dbReference type="EMBL" id="CP014145">
    <property type="protein sequence ID" value="AMB59159.1"/>
    <property type="molecule type" value="Genomic_DNA"/>
</dbReference>
<dbReference type="OrthoDB" id="5450317at2"/>
<dbReference type="InterPro" id="IPR006680">
    <property type="entry name" value="Amidohydro-rel"/>
</dbReference>
<dbReference type="AlphaFoldDB" id="A0A0X8E3Q0"/>
<protein>
    <recommendedName>
        <fullName evidence="1">Amidohydrolase-related domain-containing protein</fullName>
    </recommendedName>
</protein>
<keyword evidence="3" id="KW-1185">Reference proteome</keyword>
<reference evidence="2 3" key="1">
    <citation type="journal article" date="2016" name="J. Biotechnol.">
        <title>First complete genome sequence of a species in the genus Microterricola, an extremophilic cold active enzyme producing bacterial strain ERGS5:02 isolated from Sikkim Himalaya.</title>
        <authorList>
            <person name="Himanshu"/>
            <person name="Swarnkar M.K."/>
            <person name="Singh D."/>
            <person name="Kumar R."/>
        </authorList>
    </citation>
    <scope>NUCLEOTIDE SEQUENCE [LARGE SCALE GENOMIC DNA]</scope>
    <source>
        <strain evidence="2 3">ERGS5:02</strain>
    </source>
</reference>
<proteinExistence type="predicted"/>
<evidence type="ECO:0000313" key="2">
    <source>
        <dbReference type="EMBL" id="AMB59159.1"/>
    </source>
</evidence>
<accession>A0A0X8E3Q0</accession>
<sequence length="266" mass="28126">MSGRFDAHIHLFETGYHGTREPGAELADYEALRAVHGIDDALVVGYEGQPRFHGNNEYVLGLGRELGWVTPLLHLDPERPLSIAAAEAALDAGAAGFSIYLGDDGALIDAFGDELWSLLGARSALLSVNATPEGLRDASERIRALDTVRVLISHLGLPGAAAGWADQNASLLALHTAESVTVKFSGLYAIDPVAPHHGARETALAVLECFGAARMLWGSDFAPGLDTVRAEELFAVPAWLAEQLTPAESAQILGGTLRTLCGKDTP</sequence>
<organism evidence="2 3">
    <name type="scientific">Microterricola viridarii</name>
    <dbReference type="NCBI Taxonomy" id="412690"/>
    <lineage>
        <taxon>Bacteria</taxon>
        <taxon>Bacillati</taxon>
        <taxon>Actinomycetota</taxon>
        <taxon>Actinomycetes</taxon>
        <taxon>Micrococcales</taxon>
        <taxon>Microbacteriaceae</taxon>
        <taxon>Microterricola</taxon>
    </lineage>
</organism>
<dbReference type="Pfam" id="PF04909">
    <property type="entry name" value="Amidohydro_2"/>
    <property type="match status" value="1"/>
</dbReference>
<dbReference type="KEGG" id="mvd:AWU67_10145"/>
<dbReference type="RefSeq" id="WP_067228507.1">
    <property type="nucleotide sequence ID" value="NZ_CP014145.1"/>
</dbReference>
<dbReference type="Proteomes" id="UP000058305">
    <property type="component" value="Chromosome"/>
</dbReference>
<reference evidence="3" key="2">
    <citation type="submission" date="2016-01" db="EMBL/GenBank/DDBJ databases">
        <title>First complete genome sequence of a species in the genus Microterricola, an extremophilic cold active enzyme producing strain ERGS5:02 isolated from Sikkim Himalaya.</title>
        <authorList>
            <person name="Kumar R."/>
            <person name="Singh D."/>
            <person name="Swarnkar M.K."/>
        </authorList>
    </citation>
    <scope>NUCLEOTIDE SEQUENCE [LARGE SCALE GENOMIC DNA]</scope>
    <source>
        <strain evidence="3">ERGS5:02</strain>
    </source>
</reference>
<feature type="domain" description="Amidohydrolase-related" evidence="1">
    <location>
        <begin position="6"/>
        <end position="256"/>
    </location>
</feature>
<evidence type="ECO:0000313" key="3">
    <source>
        <dbReference type="Proteomes" id="UP000058305"/>
    </source>
</evidence>
<dbReference type="Gene3D" id="3.20.20.140">
    <property type="entry name" value="Metal-dependent hydrolases"/>
    <property type="match status" value="1"/>
</dbReference>